<dbReference type="SUPFAM" id="SSF51735">
    <property type="entry name" value="NAD(P)-binding Rossmann-fold domains"/>
    <property type="match status" value="1"/>
</dbReference>
<dbReference type="OrthoDB" id="417891at2759"/>
<dbReference type="FunFam" id="3.40.50.720:FF:000084">
    <property type="entry name" value="Short-chain dehydrogenase reductase"/>
    <property type="match status" value="1"/>
</dbReference>
<dbReference type="CDD" id="cd05233">
    <property type="entry name" value="SDR_c"/>
    <property type="match status" value="1"/>
</dbReference>
<dbReference type="GO" id="GO:0016616">
    <property type="term" value="F:oxidoreductase activity, acting on the CH-OH group of donors, NAD or NADP as acceptor"/>
    <property type="evidence" value="ECO:0007669"/>
    <property type="project" value="UniProtKB-ARBA"/>
</dbReference>
<name>A0A0G2G0W0_9PEZI</name>
<gene>
    <name evidence="5" type="ORF">UCDDA912_g00015</name>
</gene>
<dbReference type="InterPro" id="IPR002347">
    <property type="entry name" value="SDR_fam"/>
</dbReference>
<feature type="domain" description="Ketoreductase" evidence="4">
    <location>
        <begin position="10"/>
        <end position="221"/>
    </location>
</feature>
<dbReference type="PRINTS" id="PR00080">
    <property type="entry name" value="SDRFAMILY"/>
</dbReference>
<dbReference type="PANTHER" id="PTHR42760:SF124">
    <property type="entry name" value="SHORT-CHAIN DEHYDROGENASE_REDUCTASE"/>
    <property type="match status" value="1"/>
</dbReference>
<comment type="similarity">
    <text evidence="1">Belongs to the short-chain dehydrogenases/reductases (SDR) family.</text>
</comment>
<evidence type="ECO:0000313" key="6">
    <source>
        <dbReference type="Proteomes" id="UP000034680"/>
    </source>
</evidence>
<accession>A0A0G2G0W0</accession>
<dbReference type="SMART" id="SM00822">
    <property type="entry name" value="PKS_KR"/>
    <property type="match status" value="1"/>
</dbReference>
<keyword evidence="6" id="KW-1185">Reference proteome</keyword>
<dbReference type="AlphaFoldDB" id="A0A0G2G0W0"/>
<dbReference type="InterPro" id="IPR057326">
    <property type="entry name" value="KR_dom"/>
</dbReference>
<evidence type="ECO:0000256" key="2">
    <source>
        <dbReference type="ARBA" id="ARBA00022857"/>
    </source>
</evidence>
<dbReference type="PRINTS" id="PR00081">
    <property type="entry name" value="GDHRDH"/>
</dbReference>
<sequence length="274" mass="28867">MAIGTRLTNKVALITGSSSGIGRAIALRYAAEGAKVVCADLSPASRVTGLKHSPSQSPESQPTLELIGPRNAAFVQTDVGDAAAVENAVQFAVKTFGRLDVMVNNAGISREATAPAMLHETQEDVWDQTMRINAKSVFLGCKFALGQMLAQEPHESGDRGWIVNTSSIMALIAGLRCPSYCASKGAVSSLTRQVALEYAQHRIHCNAICPGFTQTAMFEDTTTHASRDVLAERHPFGGVGTPGDIAKLAVVLASDDASWLTGVNLPVDGGYVVQ</sequence>
<protein>
    <submittedName>
        <fullName evidence="5">Putative gluconate 5-dehydrogenase</fullName>
    </submittedName>
</protein>
<dbReference type="Gene3D" id="3.40.50.720">
    <property type="entry name" value="NAD(P)-binding Rossmann-like Domain"/>
    <property type="match status" value="1"/>
</dbReference>
<reference evidence="5 6" key="1">
    <citation type="submission" date="2015-05" db="EMBL/GenBank/DDBJ databases">
        <title>Distinctive expansion of gene families associated with plant cell wall degradation and secondary metabolism in the genomes of grapevine trunk pathogens.</title>
        <authorList>
            <person name="Lawrence D.P."/>
            <person name="Travadon R."/>
            <person name="Rolshausen P.E."/>
            <person name="Baumgartner K."/>
        </authorList>
    </citation>
    <scope>NUCLEOTIDE SEQUENCE [LARGE SCALE GENOMIC DNA]</scope>
    <source>
        <strain evidence="5">DA912</strain>
    </source>
</reference>
<organism evidence="5 6">
    <name type="scientific">Diaporthe ampelina</name>
    <dbReference type="NCBI Taxonomy" id="1214573"/>
    <lineage>
        <taxon>Eukaryota</taxon>
        <taxon>Fungi</taxon>
        <taxon>Dikarya</taxon>
        <taxon>Ascomycota</taxon>
        <taxon>Pezizomycotina</taxon>
        <taxon>Sordariomycetes</taxon>
        <taxon>Sordariomycetidae</taxon>
        <taxon>Diaporthales</taxon>
        <taxon>Diaporthaceae</taxon>
        <taxon>Diaporthe</taxon>
    </lineage>
</organism>
<proteinExistence type="inferred from homology"/>
<dbReference type="STRING" id="1214573.A0A0G2G0W0"/>
<dbReference type="Pfam" id="PF13561">
    <property type="entry name" value="adh_short_C2"/>
    <property type="match status" value="1"/>
</dbReference>
<evidence type="ECO:0000313" key="5">
    <source>
        <dbReference type="EMBL" id="KKY39971.1"/>
    </source>
</evidence>
<dbReference type="PANTHER" id="PTHR42760">
    <property type="entry name" value="SHORT-CHAIN DEHYDROGENASES/REDUCTASES FAMILY MEMBER"/>
    <property type="match status" value="1"/>
</dbReference>
<keyword evidence="3" id="KW-0560">Oxidoreductase</keyword>
<dbReference type="PROSITE" id="PS00061">
    <property type="entry name" value="ADH_SHORT"/>
    <property type="match status" value="1"/>
</dbReference>
<keyword evidence="2" id="KW-0521">NADP</keyword>
<comment type="caution">
    <text evidence="5">The sequence shown here is derived from an EMBL/GenBank/DDBJ whole genome shotgun (WGS) entry which is preliminary data.</text>
</comment>
<dbReference type="NCBIfam" id="NF005559">
    <property type="entry name" value="PRK07231.1"/>
    <property type="match status" value="1"/>
</dbReference>
<reference evidence="5 6" key="2">
    <citation type="submission" date="2015-05" db="EMBL/GenBank/DDBJ databases">
        <authorList>
            <person name="Morales-Cruz A."/>
            <person name="Amrine K.C."/>
            <person name="Cantu D."/>
        </authorList>
    </citation>
    <scope>NUCLEOTIDE SEQUENCE [LARGE SCALE GENOMIC DNA]</scope>
    <source>
        <strain evidence="5">DA912</strain>
    </source>
</reference>
<dbReference type="Proteomes" id="UP000034680">
    <property type="component" value="Unassembled WGS sequence"/>
</dbReference>
<evidence type="ECO:0000256" key="1">
    <source>
        <dbReference type="ARBA" id="ARBA00006484"/>
    </source>
</evidence>
<dbReference type="InterPro" id="IPR020904">
    <property type="entry name" value="Sc_DH/Rdtase_CS"/>
</dbReference>
<evidence type="ECO:0000259" key="4">
    <source>
        <dbReference type="SMART" id="SM00822"/>
    </source>
</evidence>
<dbReference type="InterPro" id="IPR036291">
    <property type="entry name" value="NAD(P)-bd_dom_sf"/>
</dbReference>
<dbReference type="EMBL" id="LCUC01000004">
    <property type="protein sequence ID" value="KKY39971.1"/>
    <property type="molecule type" value="Genomic_DNA"/>
</dbReference>
<evidence type="ECO:0000256" key="3">
    <source>
        <dbReference type="ARBA" id="ARBA00023002"/>
    </source>
</evidence>